<evidence type="ECO:0000256" key="1">
    <source>
        <dbReference type="SAM" id="Phobius"/>
    </source>
</evidence>
<name>H9D1I6_9CAUD</name>
<keyword evidence="3" id="KW-1185">Reference proteome</keyword>
<feature type="transmembrane region" description="Helical" evidence="1">
    <location>
        <begin position="30"/>
        <end position="50"/>
    </location>
</feature>
<accession>H9D1I6</accession>
<dbReference type="Proteomes" id="UP000004791">
    <property type="component" value="Segment"/>
</dbReference>
<evidence type="ECO:0000313" key="2">
    <source>
        <dbReference type="EMBL" id="AFE86228.1"/>
    </source>
</evidence>
<reference evidence="2 3" key="1">
    <citation type="journal article" date="2012" name="J. Virol.">
        <title>Sequence and structural characterization of great salt lake bacteriophage CW02, a member of the T7-like supergroup.</title>
        <authorList>
            <person name="Shen P.S."/>
            <person name="Domek M.J."/>
            <person name="Sanz-Garcia E."/>
            <person name="Makaju A."/>
            <person name="Taylor R.M."/>
            <person name="Hoggan R."/>
            <person name="Culumber M.D."/>
            <person name="Oberg C.J."/>
            <person name="Breakwell D.P."/>
            <person name="Prince J.T."/>
            <person name="Belnap D.M."/>
        </authorList>
    </citation>
    <scope>NUCLEOTIDE SEQUENCE [LARGE SCALE GENOMIC DNA]</scope>
</reference>
<evidence type="ECO:0000313" key="3">
    <source>
        <dbReference type="Proteomes" id="UP000004791"/>
    </source>
</evidence>
<feature type="transmembrane region" description="Helical" evidence="1">
    <location>
        <begin position="7"/>
        <end position="24"/>
    </location>
</feature>
<keyword evidence="1" id="KW-0472">Membrane</keyword>
<keyword evidence="1" id="KW-0812">Transmembrane</keyword>
<dbReference type="EMBL" id="JQ446452">
    <property type="protein sequence ID" value="AFE86228.1"/>
    <property type="molecule type" value="Genomic_DNA"/>
</dbReference>
<dbReference type="GeneID" id="14016747"/>
<dbReference type="KEGG" id="vg:14016747"/>
<proteinExistence type="predicted"/>
<keyword evidence="1" id="KW-1133">Transmembrane helix</keyword>
<protein>
    <submittedName>
        <fullName evidence="2">Uncharacterized protein</fullName>
    </submittedName>
</protein>
<organism evidence="2 3">
    <name type="scientific">Salinivibrio phage CW02</name>
    <dbReference type="NCBI Taxonomy" id="1161935"/>
    <lineage>
        <taxon>Viruses</taxon>
        <taxon>Duplodnaviria</taxon>
        <taxon>Heunggongvirae</taxon>
        <taxon>Uroviricota</taxon>
        <taxon>Caudoviricetes</taxon>
        <taxon>Zobellviridae</taxon>
        <taxon>Salinovirus</taxon>
        <taxon>Salinovirus utanense</taxon>
    </lineage>
</organism>
<dbReference type="RefSeq" id="YP_007010573.1">
    <property type="nucleotide sequence ID" value="NC_019540.1"/>
</dbReference>
<sequence>MLDKIMCYLLALFPVFAAITLYMGWPGELILWYCVPIGLVVVVAEVYDLITVDPDDYE</sequence>